<feature type="compositionally biased region" description="Polar residues" evidence="4">
    <location>
        <begin position="661"/>
        <end position="671"/>
    </location>
</feature>
<evidence type="ECO:0000256" key="5">
    <source>
        <dbReference type="SAM" id="Phobius"/>
    </source>
</evidence>
<sequence>MKIQGKIIAMGVALVVLTAAAIVGITHFQEKRIGQRVTGIIENQARQETAKVARSIHLMCEVMRESVTETVLNNLKVADTLLHREGGISFAPTTIRWVAVNQFTKETRSLVLPKMLIGNRWFGQNRDAAHPTPLIDEVHQLVGGTTSVFQRINEDGDMLRIATNVIQTNGMRAIGTYIPALNPDGTPNEVVKAVLRGETFLGRAFVVNAWYITAYQPIWDKGHKEVVGVLYHGAKQENVASLRQGIKAMQVGQTGEVFILGGKNEHRGVVQISRQGKLEGTSLLDLQDHRDGRFFIRSLIDKALALHTDNESDIPVAFEQFAFRGKGEKNPRLRTAAVAYFEPSDWIILAVFNEDDLQAAQDSVKAGLFSIIRSATAVAAMVLVLAVVIGLLMARNISRPLKQTLDMILNLEEGKLDQRLNMTRRDEIGEIAGAVDHFADNLQEEIHTAFDRLAQGDFTFKAKGLIAKPLARANVALNELVQEIQDIADQVANCATHVSASQEAPTAESPHTTDSETLQEEMAHTVAEMNASAEDISKIIKLIDEITFQTNLLTLNAAMGATRGGQRTKGFAVVAEEVRNLAARSGRAAKETADLLENTADGSGSDSELADHTAQTLRKIVAGIGKITDLASEIAVASREQSLGVNHEPEPVTESEDLQKGSASDLESTVPTETLAQQAQRLKELLSNFKVMQKNNLAAWTELQTQAIARKAQNQSKRLTNGREPTKPG</sequence>
<keyword evidence="9" id="KW-1185">Reference proteome</keyword>
<dbReference type="Pfam" id="PF17201">
    <property type="entry name" value="Cache_3-Cache_2"/>
    <property type="match status" value="1"/>
</dbReference>
<evidence type="ECO:0000256" key="3">
    <source>
        <dbReference type="PROSITE-ProRule" id="PRU00284"/>
    </source>
</evidence>
<accession>A0A1L3GGQ5</accession>
<dbReference type="PANTHER" id="PTHR43531">
    <property type="entry name" value="PROTEIN ICFG"/>
    <property type="match status" value="1"/>
</dbReference>
<organism evidence="8 9">
    <name type="scientific">Syntrophotalea acetylenica</name>
    <name type="common">Pelobacter acetylenicus</name>
    <dbReference type="NCBI Taxonomy" id="29542"/>
    <lineage>
        <taxon>Bacteria</taxon>
        <taxon>Pseudomonadati</taxon>
        <taxon>Thermodesulfobacteriota</taxon>
        <taxon>Desulfuromonadia</taxon>
        <taxon>Desulfuromonadales</taxon>
        <taxon>Syntrophotaleaceae</taxon>
        <taxon>Syntrophotalea</taxon>
    </lineage>
</organism>
<feature type="transmembrane region" description="Helical" evidence="5">
    <location>
        <begin position="7"/>
        <end position="28"/>
    </location>
</feature>
<dbReference type="SMART" id="SM00283">
    <property type="entry name" value="MA"/>
    <property type="match status" value="1"/>
</dbReference>
<dbReference type="Gene3D" id="3.30.450.20">
    <property type="entry name" value="PAS domain"/>
    <property type="match status" value="1"/>
</dbReference>
<dbReference type="CDD" id="cd06225">
    <property type="entry name" value="HAMP"/>
    <property type="match status" value="1"/>
</dbReference>
<feature type="domain" description="HAMP" evidence="7">
    <location>
        <begin position="395"/>
        <end position="447"/>
    </location>
</feature>
<gene>
    <name evidence="8" type="ORF">A7E75_08920</name>
</gene>
<dbReference type="SUPFAM" id="SSF103190">
    <property type="entry name" value="Sensory domain-like"/>
    <property type="match status" value="1"/>
</dbReference>
<dbReference type="Proteomes" id="UP000182264">
    <property type="component" value="Chromosome"/>
</dbReference>
<dbReference type="Gene3D" id="6.10.340.10">
    <property type="match status" value="1"/>
</dbReference>
<evidence type="ECO:0000256" key="2">
    <source>
        <dbReference type="ARBA" id="ARBA00029447"/>
    </source>
</evidence>
<feature type="region of interest" description="Disordered" evidence="4">
    <location>
        <begin position="641"/>
        <end position="671"/>
    </location>
</feature>
<dbReference type="OrthoDB" id="9816383at2"/>
<dbReference type="STRING" id="29542.A6070_02895"/>
<dbReference type="AlphaFoldDB" id="A0A1L3GGQ5"/>
<dbReference type="InterPro" id="IPR003660">
    <property type="entry name" value="HAMP_dom"/>
</dbReference>
<dbReference type="InterPro" id="IPR051310">
    <property type="entry name" value="MCP_chemotaxis"/>
</dbReference>
<feature type="transmembrane region" description="Helical" evidence="5">
    <location>
        <begin position="371"/>
        <end position="394"/>
    </location>
</feature>
<evidence type="ECO:0000313" key="8">
    <source>
        <dbReference type="EMBL" id="APG25127.1"/>
    </source>
</evidence>
<keyword evidence="5" id="KW-0472">Membrane</keyword>
<dbReference type="PANTHER" id="PTHR43531:SF11">
    <property type="entry name" value="METHYL-ACCEPTING CHEMOTAXIS PROTEIN 3"/>
    <property type="match status" value="1"/>
</dbReference>
<dbReference type="GO" id="GO:0004888">
    <property type="term" value="F:transmembrane signaling receptor activity"/>
    <property type="evidence" value="ECO:0007669"/>
    <property type="project" value="TreeGrafter"/>
</dbReference>
<dbReference type="EMBL" id="CP015518">
    <property type="protein sequence ID" value="APG25127.1"/>
    <property type="molecule type" value="Genomic_DNA"/>
</dbReference>
<feature type="compositionally biased region" description="Polar residues" evidence="4">
    <location>
        <begin position="709"/>
        <end position="719"/>
    </location>
</feature>
<keyword evidence="5" id="KW-0812">Transmembrane</keyword>
<dbReference type="InterPro" id="IPR004089">
    <property type="entry name" value="MCPsignal_dom"/>
</dbReference>
<dbReference type="Gene3D" id="1.10.287.950">
    <property type="entry name" value="Methyl-accepting chemotaxis protein"/>
    <property type="match status" value="1"/>
</dbReference>
<dbReference type="GO" id="GO:0005886">
    <property type="term" value="C:plasma membrane"/>
    <property type="evidence" value="ECO:0007669"/>
    <property type="project" value="TreeGrafter"/>
</dbReference>
<comment type="similarity">
    <text evidence="2">Belongs to the methyl-accepting chemotaxis (MCP) protein family.</text>
</comment>
<dbReference type="KEGG" id="pace:A6070_02895"/>
<feature type="domain" description="Methyl-accepting transducer" evidence="6">
    <location>
        <begin position="467"/>
        <end position="676"/>
    </location>
</feature>
<dbReference type="PROSITE" id="PS50111">
    <property type="entry name" value="CHEMOTAXIS_TRANSDUC_2"/>
    <property type="match status" value="1"/>
</dbReference>
<proteinExistence type="inferred from homology"/>
<protein>
    <recommendedName>
        <fullName evidence="10">Methyl-accepting chemotaxis sensory transducer</fullName>
    </recommendedName>
</protein>
<evidence type="ECO:0000313" key="9">
    <source>
        <dbReference type="Proteomes" id="UP000182264"/>
    </source>
</evidence>
<keyword evidence="1" id="KW-0145">Chemotaxis</keyword>
<dbReference type="Pfam" id="PF00015">
    <property type="entry name" value="MCPsignal"/>
    <property type="match status" value="1"/>
</dbReference>
<evidence type="ECO:0000256" key="1">
    <source>
        <dbReference type="ARBA" id="ARBA00022500"/>
    </source>
</evidence>
<dbReference type="SUPFAM" id="SSF58104">
    <property type="entry name" value="Methyl-accepting chemotaxis protein (MCP) signaling domain"/>
    <property type="match status" value="1"/>
</dbReference>
<evidence type="ECO:0008006" key="10">
    <source>
        <dbReference type="Google" id="ProtNLM"/>
    </source>
</evidence>
<dbReference type="Pfam" id="PF00672">
    <property type="entry name" value="HAMP"/>
    <property type="match status" value="1"/>
</dbReference>
<dbReference type="RefSeq" id="WP_072286976.1">
    <property type="nucleotide sequence ID" value="NZ_CP015455.1"/>
</dbReference>
<reference evidence="8 9" key="1">
    <citation type="journal article" date="2017" name="Genome Announc.">
        <title>Complete Genome Sequences of Two Acetylene-Fermenting Pelobacter acetylenicus Strains.</title>
        <authorList>
            <person name="Sutton J.M."/>
            <person name="Baesman S.M."/>
            <person name="Fierst J.L."/>
            <person name="Poret-Peterson A.T."/>
            <person name="Oremland R.S."/>
            <person name="Dunlap D.S."/>
            <person name="Akob D.M."/>
        </authorList>
    </citation>
    <scope>NUCLEOTIDE SEQUENCE [LARGE SCALE GENOMIC DNA]</scope>
    <source>
        <strain evidence="8 9">DSM 3247</strain>
    </source>
</reference>
<evidence type="ECO:0000259" key="6">
    <source>
        <dbReference type="PROSITE" id="PS50111"/>
    </source>
</evidence>
<evidence type="ECO:0000259" key="7">
    <source>
        <dbReference type="PROSITE" id="PS50885"/>
    </source>
</evidence>
<feature type="region of interest" description="Disordered" evidence="4">
    <location>
        <begin position="709"/>
        <end position="729"/>
    </location>
</feature>
<dbReference type="InterPro" id="IPR029151">
    <property type="entry name" value="Sensor-like_sf"/>
</dbReference>
<dbReference type="GO" id="GO:0007165">
    <property type="term" value="P:signal transduction"/>
    <property type="evidence" value="ECO:0007669"/>
    <property type="project" value="UniProtKB-KW"/>
</dbReference>
<keyword evidence="3" id="KW-0807">Transducer</keyword>
<dbReference type="SMART" id="SM00304">
    <property type="entry name" value="HAMP"/>
    <property type="match status" value="1"/>
</dbReference>
<name>A0A1L3GGQ5_SYNAC</name>
<keyword evidence="5" id="KW-1133">Transmembrane helix</keyword>
<dbReference type="GO" id="GO:0006935">
    <property type="term" value="P:chemotaxis"/>
    <property type="evidence" value="ECO:0007669"/>
    <property type="project" value="UniProtKB-KW"/>
</dbReference>
<dbReference type="InterPro" id="IPR033462">
    <property type="entry name" value="Cache_3-Cache_2"/>
</dbReference>
<evidence type="ECO:0000256" key="4">
    <source>
        <dbReference type="SAM" id="MobiDB-lite"/>
    </source>
</evidence>
<dbReference type="PROSITE" id="PS50885">
    <property type="entry name" value="HAMP"/>
    <property type="match status" value="1"/>
</dbReference>